<reference evidence="2 3" key="1">
    <citation type="journal article" date="2015" name="Proc. Natl. Acad. Sci. U.S.A.">
        <title>The resurrection genome of Boea hygrometrica: A blueprint for survival of dehydration.</title>
        <authorList>
            <person name="Xiao L."/>
            <person name="Yang G."/>
            <person name="Zhang L."/>
            <person name="Yang X."/>
            <person name="Zhao S."/>
            <person name="Ji Z."/>
            <person name="Zhou Q."/>
            <person name="Hu M."/>
            <person name="Wang Y."/>
            <person name="Chen M."/>
            <person name="Xu Y."/>
            <person name="Jin H."/>
            <person name="Xiao X."/>
            <person name="Hu G."/>
            <person name="Bao F."/>
            <person name="Hu Y."/>
            <person name="Wan P."/>
            <person name="Li L."/>
            <person name="Deng X."/>
            <person name="Kuang T."/>
            <person name="Xiang C."/>
            <person name="Zhu J.K."/>
            <person name="Oliver M.J."/>
            <person name="He Y."/>
        </authorList>
    </citation>
    <scope>NUCLEOTIDE SEQUENCE [LARGE SCALE GENOMIC DNA]</scope>
    <source>
        <strain evidence="3">cv. XS01</strain>
    </source>
</reference>
<feature type="compositionally biased region" description="Basic and acidic residues" evidence="1">
    <location>
        <begin position="134"/>
        <end position="148"/>
    </location>
</feature>
<keyword evidence="3" id="KW-1185">Reference proteome</keyword>
<evidence type="ECO:0000313" key="2">
    <source>
        <dbReference type="EMBL" id="KZV22108.1"/>
    </source>
</evidence>
<dbReference type="EMBL" id="KV014454">
    <property type="protein sequence ID" value="KZV22108.1"/>
    <property type="molecule type" value="Genomic_DNA"/>
</dbReference>
<protein>
    <submittedName>
        <fullName evidence="2">Uncharacterized protein</fullName>
    </submittedName>
</protein>
<feature type="region of interest" description="Disordered" evidence="1">
    <location>
        <begin position="126"/>
        <end position="176"/>
    </location>
</feature>
<evidence type="ECO:0000256" key="1">
    <source>
        <dbReference type="SAM" id="MobiDB-lite"/>
    </source>
</evidence>
<gene>
    <name evidence="2" type="ORF">F511_11636</name>
</gene>
<accession>A0A2Z7AL57</accession>
<evidence type="ECO:0000313" key="3">
    <source>
        <dbReference type="Proteomes" id="UP000250235"/>
    </source>
</evidence>
<sequence>MVKRLATSPHDPLGITDSVCKNHSVMVSVQYGLFNSNIPIESMIIDKSRVADSIAMHTSWRSKMISHVLLGQADQFIVLQFSSEQAEHIRVTWDRSDLSFEIRQYLEKGSDYRRFRSEIRIENSSRQTMGTNSFEKRSEFSNSLEKRQRGNSLEQRQRRNSLKRRTAQSSRTPFSLEHMRFQIRA</sequence>
<proteinExistence type="predicted"/>
<name>A0A2Z7AL57_9LAMI</name>
<dbReference type="AlphaFoldDB" id="A0A2Z7AL57"/>
<dbReference type="Proteomes" id="UP000250235">
    <property type="component" value="Unassembled WGS sequence"/>
</dbReference>
<organism evidence="2 3">
    <name type="scientific">Dorcoceras hygrometricum</name>
    <dbReference type="NCBI Taxonomy" id="472368"/>
    <lineage>
        <taxon>Eukaryota</taxon>
        <taxon>Viridiplantae</taxon>
        <taxon>Streptophyta</taxon>
        <taxon>Embryophyta</taxon>
        <taxon>Tracheophyta</taxon>
        <taxon>Spermatophyta</taxon>
        <taxon>Magnoliopsida</taxon>
        <taxon>eudicotyledons</taxon>
        <taxon>Gunneridae</taxon>
        <taxon>Pentapetalae</taxon>
        <taxon>asterids</taxon>
        <taxon>lamiids</taxon>
        <taxon>Lamiales</taxon>
        <taxon>Gesneriaceae</taxon>
        <taxon>Didymocarpoideae</taxon>
        <taxon>Trichosporeae</taxon>
        <taxon>Loxocarpinae</taxon>
        <taxon>Dorcoceras</taxon>
    </lineage>
</organism>